<proteinExistence type="predicted"/>
<reference evidence="1 2" key="1">
    <citation type="submission" date="2024-01" db="EMBL/GenBank/DDBJ databases">
        <title>Genome assemblies of Stephania.</title>
        <authorList>
            <person name="Yang L."/>
        </authorList>
    </citation>
    <scope>NUCLEOTIDE SEQUENCE [LARGE SCALE GENOMIC DNA]</scope>
    <source>
        <strain evidence="1">YNDBR</strain>
        <tissue evidence="1">Leaf</tissue>
    </source>
</reference>
<keyword evidence="2" id="KW-1185">Reference proteome</keyword>
<dbReference type="Pfam" id="PF05553">
    <property type="entry name" value="DUF761"/>
    <property type="match status" value="1"/>
</dbReference>
<evidence type="ECO:0000313" key="2">
    <source>
        <dbReference type="Proteomes" id="UP001420932"/>
    </source>
</evidence>
<dbReference type="InterPro" id="IPR008480">
    <property type="entry name" value="DUF761_pln"/>
</dbReference>
<accession>A0AAP0EQP3</accession>
<dbReference type="PANTHER" id="PTHR33098">
    <property type="entry name" value="COTTON FIBER (DUF761)"/>
    <property type="match status" value="1"/>
</dbReference>
<name>A0AAP0EQP3_9MAGN</name>
<dbReference type="EMBL" id="JBBNAF010000011">
    <property type="protein sequence ID" value="KAK9097885.1"/>
    <property type="molecule type" value="Genomic_DNA"/>
</dbReference>
<sequence length="131" mass="15189">MGFDRWVLLRRLHRAAQKLKFILSFNIGHRWRLASILSSKSINKLSFNDRPGLIEFIDGGETNESSRASPKTGGRAIERTRSSFSKIDEDVDSKADMFIANFYKQLQMERQVSLELRYLRGYSLESNRSID</sequence>
<comment type="caution">
    <text evidence="1">The sequence shown here is derived from an EMBL/GenBank/DDBJ whole genome shotgun (WGS) entry which is preliminary data.</text>
</comment>
<dbReference type="PANTHER" id="PTHR33098:SF112">
    <property type="entry name" value="COTTON FIBER PROTEIN"/>
    <property type="match status" value="1"/>
</dbReference>
<dbReference type="AlphaFoldDB" id="A0AAP0EQP3"/>
<protein>
    <submittedName>
        <fullName evidence="1">Uncharacterized protein</fullName>
    </submittedName>
</protein>
<gene>
    <name evidence="1" type="ORF">Syun_024930</name>
</gene>
<dbReference type="Proteomes" id="UP001420932">
    <property type="component" value="Unassembled WGS sequence"/>
</dbReference>
<evidence type="ECO:0000313" key="1">
    <source>
        <dbReference type="EMBL" id="KAK9097885.1"/>
    </source>
</evidence>
<organism evidence="1 2">
    <name type="scientific">Stephania yunnanensis</name>
    <dbReference type="NCBI Taxonomy" id="152371"/>
    <lineage>
        <taxon>Eukaryota</taxon>
        <taxon>Viridiplantae</taxon>
        <taxon>Streptophyta</taxon>
        <taxon>Embryophyta</taxon>
        <taxon>Tracheophyta</taxon>
        <taxon>Spermatophyta</taxon>
        <taxon>Magnoliopsida</taxon>
        <taxon>Ranunculales</taxon>
        <taxon>Menispermaceae</taxon>
        <taxon>Menispermoideae</taxon>
        <taxon>Cissampelideae</taxon>
        <taxon>Stephania</taxon>
    </lineage>
</organism>